<dbReference type="SUPFAM" id="SSF56037">
    <property type="entry name" value="PheT/TilS domain"/>
    <property type="match status" value="1"/>
</dbReference>
<comment type="caution">
    <text evidence="11">The sequence shown here is derived from an EMBL/GenBank/DDBJ whole genome shotgun (WGS) entry which is preliminary data.</text>
</comment>
<evidence type="ECO:0000256" key="7">
    <source>
        <dbReference type="ARBA" id="ARBA00022842"/>
    </source>
</evidence>
<evidence type="ECO:0000256" key="3">
    <source>
        <dbReference type="ARBA" id="ARBA00022598"/>
    </source>
</evidence>
<dbReference type="Pfam" id="PF03483">
    <property type="entry name" value="B3_4"/>
    <property type="match status" value="1"/>
</dbReference>
<dbReference type="SMART" id="SM00874">
    <property type="entry name" value="B5"/>
    <property type="match status" value="1"/>
</dbReference>
<keyword evidence="4" id="KW-0479">Metal-binding</keyword>
<evidence type="ECO:0000256" key="9">
    <source>
        <dbReference type="ARBA" id="ARBA00023146"/>
    </source>
</evidence>
<dbReference type="EC" id="6.1.1.20" evidence="2"/>
<dbReference type="SUPFAM" id="SSF55681">
    <property type="entry name" value="Class II aaRS and biotin synthetases"/>
    <property type="match status" value="1"/>
</dbReference>
<keyword evidence="6" id="KW-0067">ATP-binding</keyword>
<dbReference type="Pfam" id="PF03484">
    <property type="entry name" value="B5"/>
    <property type="match status" value="1"/>
</dbReference>
<proteinExistence type="predicted"/>
<evidence type="ECO:0000256" key="8">
    <source>
        <dbReference type="ARBA" id="ARBA00022917"/>
    </source>
</evidence>
<dbReference type="InterPro" id="IPR045060">
    <property type="entry name" value="Phe-tRNA-ligase_IIc_bsu"/>
</dbReference>
<dbReference type="PROSITE" id="PS51483">
    <property type="entry name" value="B5"/>
    <property type="match status" value="1"/>
</dbReference>
<keyword evidence="7" id="KW-0460">Magnesium</keyword>
<sequence>NIALSKKGENIISLEDKKYTLPGGDIIFKSVDGEIIDLPGIIGTKNSVVSKSTKRFLLFIDNQDPAKIRNTSIKLGIRTVAATINEKGVDPELGMKAIHRGSYLFEKICKAKRVSNIHDNYLVRRKPTKVKLIKAFIDNHLGISLTKREITTILRSLDFETRWISDSLEVIVPTARTLDVSIAEDIIEEIARIYGYHKIPSQLMKGEMPIIQRSDIFDFENILKSILSSLNGNEVYTLSLVPDHDISDSSLKLKNPIGSETEYLRTSLMPSLV</sequence>
<feature type="domain" description="B5" evidence="10">
    <location>
        <begin position="125"/>
        <end position="201"/>
    </location>
</feature>
<dbReference type="InterPro" id="IPR009061">
    <property type="entry name" value="DNA-bd_dom_put_sf"/>
</dbReference>
<dbReference type="InterPro" id="IPR005146">
    <property type="entry name" value="B3/B4_tRNA-bd"/>
</dbReference>
<evidence type="ECO:0000256" key="6">
    <source>
        <dbReference type="ARBA" id="ARBA00022840"/>
    </source>
</evidence>
<dbReference type="EMBL" id="BARS01020706">
    <property type="protein sequence ID" value="GAG10456.1"/>
    <property type="molecule type" value="Genomic_DNA"/>
</dbReference>
<accession>X0WCS4</accession>
<evidence type="ECO:0000256" key="5">
    <source>
        <dbReference type="ARBA" id="ARBA00022741"/>
    </source>
</evidence>
<dbReference type="GO" id="GO:0009328">
    <property type="term" value="C:phenylalanine-tRNA ligase complex"/>
    <property type="evidence" value="ECO:0007669"/>
    <property type="project" value="TreeGrafter"/>
</dbReference>
<evidence type="ECO:0000256" key="1">
    <source>
        <dbReference type="ARBA" id="ARBA00001946"/>
    </source>
</evidence>
<keyword evidence="8" id="KW-0648">Protein biosynthesis</keyword>
<evidence type="ECO:0000259" key="10">
    <source>
        <dbReference type="PROSITE" id="PS51483"/>
    </source>
</evidence>
<dbReference type="SUPFAM" id="SSF46955">
    <property type="entry name" value="Putative DNA-binding domain"/>
    <property type="match status" value="1"/>
</dbReference>
<organism evidence="11">
    <name type="scientific">marine sediment metagenome</name>
    <dbReference type="NCBI Taxonomy" id="412755"/>
    <lineage>
        <taxon>unclassified sequences</taxon>
        <taxon>metagenomes</taxon>
        <taxon>ecological metagenomes</taxon>
    </lineage>
</organism>
<dbReference type="PANTHER" id="PTHR10947">
    <property type="entry name" value="PHENYLALANYL-TRNA SYNTHETASE BETA CHAIN AND LEUCINE-RICH REPEAT-CONTAINING PROTEIN 47"/>
    <property type="match status" value="1"/>
</dbReference>
<feature type="non-terminal residue" evidence="11">
    <location>
        <position position="1"/>
    </location>
</feature>
<dbReference type="InterPro" id="IPR005147">
    <property type="entry name" value="tRNA_synthase_B5-dom"/>
</dbReference>
<dbReference type="InterPro" id="IPR045864">
    <property type="entry name" value="aa-tRNA-synth_II/BPL/LPL"/>
</dbReference>
<dbReference type="InterPro" id="IPR041616">
    <property type="entry name" value="PheRS_beta_core"/>
</dbReference>
<dbReference type="Gene3D" id="3.50.40.10">
    <property type="entry name" value="Phenylalanyl-trna Synthetase, Chain B, domain 3"/>
    <property type="match status" value="1"/>
</dbReference>
<dbReference type="GO" id="GO:0003723">
    <property type="term" value="F:RNA binding"/>
    <property type="evidence" value="ECO:0007669"/>
    <property type="project" value="InterPro"/>
</dbReference>
<keyword evidence="3" id="KW-0436">Ligase</keyword>
<comment type="cofactor">
    <cofactor evidence="1">
        <name>Mg(2+)</name>
        <dbReference type="ChEBI" id="CHEBI:18420"/>
    </cofactor>
</comment>
<evidence type="ECO:0000256" key="2">
    <source>
        <dbReference type="ARBA" id="ARBA00012814"/>
    </source>
</evidence>
<dbReference type="Gene3D" id="3.30.930.10">
    <property type="entry name" value="Bira Bifunctional Protein, Domain 2"/>
    <property type="match status" value="1"/>
</dbReference>
<dbReference type="AlphaFoldDB" id="X0WCS4"/>
<reference evidence="11" key="1">
    <citation type="journal article" date="2014" name="Front. Microbiol.">
        <title>High frequency of phylogenetically diverse reductive dehalogenase-homologous genes in deep subseafloor sedimentary metagenomes.</title>
        <authorList>
            <person name="Kawai M."/>
            <person name="Futagami T."/>
            <person name="Toyoda A."/>
            <person name="Takaki Y."/>
            <person name="Nishi S."/>
            <person name="Hori S."/>
            <person name="Arai W."/>
            <person name="Tsubouchi T."/>
            <person name="Morono Y."/>
            <person name="Uchiyama I."/>
            <person name="Ito T."/>
            <person name="Fujiyama A."/>
            <person name="Inagaki F."/>
            <person name="Takami H."/>
        </authorList>
    </citation>
    <scope>NUCLEOTIDE SEQUENCE</scope>
    <source>
        <strain evidence="11">Expedition CK06-06</strain>
    </source>
</reference>
<feature type="non-terminal residue" evidence="11">
    <location>
        <position position="273"/>
    </location>
</feature>
<dbReference type="Pfam" id="PF17759">
    <property type="entry name" value="tRNA_synthFbeta"/>
    <property type="match status" value="1"/>
</dbReference>
<dbReference type="Gene3D" id="3.30.56.10">
    <property type="match status" value="1"/>
</dbReference>
<dbReference type="GO" id="GO:0004826">
    <property type="term" value="F:phenylalanine-tRNA ligase activity"/>
    <property type="evidence" value="ECO:0007669"/>
    <property type="project" value="UniProtKB-EC"/>
</dbReference>
<protein>
    <recommendedName>
        <fullName evidence="2">phenylalanine--tRNA ligase</fullName>
        <ecNumber evidence="2">6.1.1.20</ecNumber>
    </recommendedName>
</protein>
<dbReference type="GO" id="GO:0005524">
    <property type="term" value="F:ATP binding"/>
    <property type="evidence" value="ECO:0007669"/>
    <property type="project" value="UniProtKB-KW"/>
</dbReference>
<keyword evidence="5" id="KW-0547">Nucleotide-binding</keyword>
<name>X0WCS4_9ZZZZ</name>
<dbReference type="PANTHER" id="PTHR10947:SF0">
    <property type="entry name" value="PHENYLALANINE--TRNA LIGASE BETA SUBUNIT"/>
    <property type="match status" value="1"/>
</dbReference>
<keyword evidence="9" id="KW-0030">Aminoacyl-tRNA synthetase</keyword>
<dbReference type="GO" id="GO:0006432">
    <property type="term" value="P:phenylalanyl-tRNA aminoacylation"/>
    <property type="evidence" value="ECO:0007669"/>
    <property type="project" value="InterPro"/>
</dbReference>
<gene>
    <name evidence="11" type="ORF">S01H1_33357</name>
</gene>
<dbReference type="InterPro" id="IPR020825">
    <property type="entry name" value="Phe-tRNA_synthase-like_B3/B4"/>
</dbReference>
<dbReference type="GO" id="GO:0000287">
    <property type="term" value="F:magnesium ion binding"/>
    <property type="evidence" value="ECO:0007669"/>
    <property type="project" value="InterPro"/>
</dbReference>
<evidence type="ECO:0000313" key="11">
    <source>
        <dbReference type="EMBL" id="GAG10456.1"/>
    </source>
</evidence>
<evidence type="ECO:0000256" key="4">
    <source>
        <dbReference type="ARBA" id="ARBA00022723"/>
    </source>
</evidence>